<dbReference type="Proteomes" id="UP000313359">
    <property type="component" value="Unassembled WGS sequence"/>
</dbReference>
<gene>
    <name evidence="1" type="ORF">L227DRAFT_653144</name>
</gene>
<dbReference type="SUPFAM" id="SSF52047">
    <property type="entry name" value="RNI-like"/>
    <property type="match status" value="1"/>
</dbReference>
<evidence type="ECO:0000313" key="1">
    <source>
        <dbReference type="EMBL" id="RPD60898.1"/>
    </source>
</evidence>
<dbReference type="AlphaFoldDB" id="A0A5C2SCA1"/>
<reference evidence="1" key="1">
    <citation type="journal article" date="2018" name="Genome Biol. Evol.">
        <title>Genomics and development of Lentinus tigrinus, a white-rot wood-decaying mushroom with dimorphic fruiting bodies.</title>
        <authorList>
            <person name="Wu B."/>
            <person name="Xu Z."/>
            <person name="Knudson A."/>
            <person name="Carlson A."/>
            <person name="Chen N."/>
            <person name="Kovaka S."/>
            <person name="LaButti K."/>
            <person name="Lipzen A."/>
            <person name="Pennachio C."/>
            <person name="Riley R."/>
            <person name="Schakwitz W."/>
            <person name="Umezawa K."/>
            <person name="Ohm R.A."/>
            <person name="Grigoriev I.V."/>
            <person name="Nagy L.G."/>
            <person name="Gibbons J."/>
            <person name="Hibbett D."/>
        </authorList>
    </citation>
    <scope>NUCLEOTIDE SEQUENCE [LARGE SCALE GENOMIC DNA]</scope>
    <source>
        <strain evidence="1">ALCF2SS1-6</strain>
    </source>
</reference>
<keyword evidence="2" id="KW-1185">Reference proteome</keyword>
<proteinExistence type="predicted"/>
<evidence type="ECO:0000313" key="2">
    <source>
        <dbReference type="Proteomes" id="UP000313359"/>
    </source>
</evidence>
<protein>
    <recommendedName>
        <fullName evidence="3">F-box domain-containing protein</fullName>
    </recommendedName>
</protein>
<dbReference type="OrthoDB" id="2758207at2759"/>
<accession>A0A5C2SCA1</accession>
<name>A0A5C2SCA1_9APHY</name>
<evidence type="ECO:0008006" key="3">
    <source>
        <dbReference type="Google" id="ProtNLM"/>
    </source>
</evidence>
<dbReference type="EMBL" id="ML122264">
    <property type="protein sequence ID" value="RPD60898.1"/>
    <property type="molecule type" value="Genomic_DNA"/>
</dbReference>
<sequence>MSKTAAPFLAVMLASRDMYSLGLEALLDRGVVLQNSDKLLSFCAFLAANNHARAPLFHSRLILEAFPLTPTTTTALCSTTRHATRLKALHIREADVCFESAPELMEALTAITHLHHLDITARRPTDALLLLLSHLPSNLSSYTISFDRPPSLEGCDCPWELNPITVLRQSTTTLQCIRVANVTLSDWADTTFPKAKHFEVSAVKLPLTRILAGTMPNLVTFAVDNTYGDSGELFDVHTASRRRADNMNADGPTEASCWSRLESVTGSIVDIFSLGLTCPVDRLVLHTNGRCDADRVMLGSLLKFTPGLVHLRLEATEEFFATDEEEMVDLVELNSMLWEKLVRFTLNELCNTLEHYSVLLESSDCKVQELDLDLSISCFISDCDPARSTEDLHVPIATDMTPHPHRCPIIEGLQDYNVNDGKAQEFFSRIPTLRRVQLRLRHHDELICHMDCNSRGKGDTVCVSGLTAEHLEVLELLLCPRLVQQR</sequence>
<organism evidence="1 2">
    <name type="scientific">Lentinus tigrinus ALCF2SS1-6</name>
    <dbReference type="NCBI Taxonomy" id="1328759"/>
    <lineage>
        <taxon>Eukaryota</taxon>
        <taxon>Fungi</taxon>
        <taxon>Dikarya</taxon>
        <taxon>Basidiomycota</taxon>
        <taxon>Agaricomycotina</taxon>
        <taxon>Agaricomycetes</taxon>
        <taxon>Polyporales</taxon>
        <taxon>Polyporaceae</taxon>
        <taxon>Lentinus</taxon>
    </lineage>
</organism>